<sequence length="61" mass="6824">MLPMQSSVDEDSMIVANTRKTKIGLNLLRGCSETMLVDAAGWRCLCGLYCSSLINVYKFLY</sequence>
<name>A0ABR0AGM8_9CRUS</name>
<reference evidence="1 2" key="1">
    <citation type="journal article" date="2023" name="Nucleic Acids Res.">
        <title>The hologenome of Daphnia magna reveals possible DNA methylation and microbiome-mediated evolution of the host genome.</title>
        <authorList>
            <person name="Chaturvedi A."/>
            <person name="Li X."/>
            <person name="Dhandapani V."/>
            <person name="Marshall H."/>
            <person name="Kissane S."/>
            <person name="Cuenca-Cambronero M."/>
            <person name="Asole G."/>
            <person name="Calvet F."/>
            <person name="Ruiz-Romero M."/>
            <person name="Marangio P."/>
            <person name="Guigo R."/>
            <person name="Rago D."/>
            <person name="Mirbahai L."/>
            <person name="Eastwood N."/>
            <person name="Colbourne J.K."/>
            <person name="Zhou J."/>
            <person name="Mallon E."/>
            <person name="Orsini L."/>
        </authorList>
    </citation>
    <scope>NUCLEOTIDE SEQUENCE [LARGE SCALE GENOMIC DNA]</scope>
    <source>
        <strain evidence="1">LRV0_1</strain>
    </source>
</reference>
<keyword evidence="2" id="KW-1185">Reference proteome</keyword>
<accession>A0ABR0AGM8</accession>
<comment type="caution">
    <text evidence="1">The sequence shown here is derived from an EMBL/GenBank/DDBJ whole genome shotgun (WGS) entry which is preliminary data.</text>
</comment>
<evidence type="ECO:0000313" key="1">
    <source>
        <dbReference type="EMBL" id="KAK4024285.1"/>
    </source>
</evidence>
<dbReference type="EMBL" id="JAOYFB010000037">
    <property type="protein sequence ID" value="KAK4024285.1"/>
    <property type="molecule type" value="Genomic_DNA"/>
</dbReference>
<gene>
    <name evidence="1" type="ORF">OUZ56_009669</name>
</gene>
<evidence type="ECO:0000313" key="2">
    <source>
        <dbReference type="Proteomes" id="UP001234178"/>
    </source>
</evidence>
<organism evidence="1 2">
    <name type="scientific">Daphnia magna</name>
    <dbReference type="NCBI Taxonomy" id="35525"/>
    <lineage>
        <taxon>Eukaryota</taxon>
        <taxon>Metazoa</taxon>
        <taxon>Ecdysozoa</taxon>
        <taxon>Arthropoda</taxon>
        <taxon>Crustacea</taxon>
        <taxon>Branchiopoda</taxon>
        <taxon>Diplostraca</taxon>
        <taxon>Cladocera</taxon>
        <taxon>Anomopoda</taxon>
        <taxon>Daphniidae</taxon>
        <taxon>Daphnia</taxon>
    </lineage>
</organism>
<dbReference type="Proteomes" id="UP001234178">
    <property type="component" value="Unassembled WGS sequence"/>
</dbReference>
<protein>
    <submittedName>
        <fullName evidence="1">Uncharacterized protein</fullName>
    </submittedName>
</protein>
<proteinExistence type="predicted"/>